<dbReference type="InterPro" id="IPR006311">
    <property type="entry name" value="TAT_signal"/>
</dbReference>
<feature type="chain" id="PRO_5043346891" evidence="1">
    <location>
        <begin position="35"/>
        <end position="403"/>
    </location>
</feature>
<name>A0AAU7CBF8_9BACT</name>
<reference evidence="3" key="1">
    <citation type="submission" date="2024-05" db="EMBL/GenBank/DDBJ databases">
        <title>Planctomycetes of the genus Singulisphaera possess chitinolytic capabilities.</title>
        <authorList>
            <person name="Ivanova A."/>
        </authorList>
    </citation>
    <scope>NUCLEOTIDE SEQUENCE</scope>
    <source>
        <strain evidence="3">Ch08T</strain>
    </source>
</reference>
<evidence type="ECO:0000256" key="1">
    <source>
        <dbReference type="SAM" id="SignalP"/>
    </source>
</evidence>
<keyword evidence="3" id="KW-0560">Oxidoreductase</keyword>
<gene>
    <name evidence="3" type="ORF">V5E97_30270</name>
</gene>
<dbReference type="EMBL" id="CP155447">
    <property type="protein sequence ID" value="XBH02579.1"/>
    <property type="molecule type" value="Genomic_DNA"/>
</dbReference>
<sequence length="403" mass="44032">MEGSQGSCGGNRRRFLKTAAAAGPVLAAASPLLAADPKALPMITLGKTGQKVSRLGMGSSWSVAPSFVQALLASGVTYIDTAEGYENGKSEKTIGEVLARTNKRKDVFLVTKTKAPRGFSGDTTPSSYFERKAKESLERLQTDYIDSYFMHGFTGVQIPLLSDPAVKSAFDQLKAKGTIRYAGLSCHDSKLVEIVEAAAACGWIDHIMIQYNYRTMDRDELKRAVDKASKANIGLVAMKTQGGANEFKGAGESPHFKGFMDKGFKKEQAAIKTVFADERFHLVVSEMINRDMLRENIEATRDPITAKEARLLEEHRERTSKLYCHGCGHLCETAAHGVPVATVLRYLRYYETYGKRQEARALYQALPAEARNLASANLAAAEAACPHGLPVAQLVQIADRRMS</sequence>
<dbReference type="NCBIfam" id="TIGR01409">
    <property type="entry name" value="TAT_signal_seq"/>
    <property type="match status" value="1"/>
</dbReference>
<dbReference type="AlphaFoldDB" id="A0AAU7CBF8"/>
<evidence type="ECO:0000259" key="2">
    <source>
        <dbReference type="Pfam" id="PF00248"/>
    </source>
</evidence>
<evidence type="ECO:0000313" key="3">
    <source>
        <dbReference type="EMBL" id="XBH02579.1"/>
    </source>
</evidence>
<dbReference type="PANTHER" id="PTHR43312:SF1">
    <property type="entry name" value="NADP-DEPENDENT OXIDOREDUCTASE DOMAIN-CONTAINING PROTEIN"/>
    <property type="match status" value="1"/>
</dbReference>
<proteinExistence type="predicted"/>
<dbReference type="CDD" id="cd19105">
    <property type="entry name" value="AKR_unchar"/>
    <property type="match status" value="1"/>
</dbReference>
<dbReference type="SUPFAM" id="SSF51430">
    <property type="entry name" value="NAD(P)-linked oxidoreductase"/>
    <property type="match status" value="1"/>
</dbReference>
<dbReference type="InterPro" id="IPR053135">
    <property type="entry name" value="AKR2_Oxidoreductase"/>
</dbReference>
<accession>A0AAU7CBF8</accession>
<dbReference type="GO" id="GO:0016491">
    <property type="term" value="F:oxidoreductase activity"/>
    <property type="evidence" value="ECO:0007669"/>
    <property type="project" value="UniProtKB-KW"/>
</dbReference>
<dbReference type="InterPro" id="IPR019546">
    <property type="entry name" value="TAT_signal_bac_arc"/>
</dbReference>
<dbReference type="RefSeq" id="WP_406695321.1">
    <property type="nucleotide sequence ID" value="NZ_CP155447.1"/>
</dbReference>
<dbReference type="Gene3D" id="3.20.20.100">
    <property type="entry name" value="NADP-dependent oxidoreductase domain"/>
    <property type="match status" value="1"/>
</dbReference>
<protein>
    <submittedName>
        <fullName evidence="3">Aldo/keto reductase</fullName>
        <ecNumber evidence="3">1.1.1.-</ecNumber>
    </submittedName>
</protein>
<dbReference type="EC" id="1.1.1.-" evidence="3"/>
<organism evidence="3">
    <name type="scientific">Singulisphaera sp. Ch08</name>
    <dbReference type="NCBI Taxonomy" id="3120278"/>
    <lineage>
        <taxon>Bacteria</taxon>
        <taxon>Pseudomonadati</taxon>
        <taxon>Planctomycetota</taxon>
        <taxon>Planctomycetia</taxon>
        <taxon>Isosphaerales</taxon>
        <taxon>Isosphaeraceae</taxon>
        <taxon>Singulisphaera</taxon>
    </lineage>
</organism>
<keyword evidence="1" id="KW-0732">Signal</keyword>
<feature type="domain" description="NADP-dependent oxidoreductase" evidence="2">
    <location>
        <begin position="67"/>
        <end position="243"/>
    </location>
</feature>
<dbReference type="PROSITE" id="PS51318">
    <property type="entry name" value="TAT"/>
    <property type="match status" value="1"/>
</dbReference>
<dbReference type="PANTHER" id="PTHR43312">
    <property type="entry name" value="D-THREO-ALDOSE 1-DEHYDROGENASE"/>
    <property type="match status" value="1"/>
</dbReference>
<dbReference type="Pfam" id="PF00248">
    <property type="entry name" value="Aldo_ket_red"/>
    <property type="match status" value="1"/>
</dbReference>
<dbReference type="InterPro" id="IPR036812">
    <property type="entry name" value="NAD(P)_OxRdtase_dom_sf"/>
</dbReference>
<feature type="signal peptide" evidence="1">
    <location>
        <begin position="1"/>
        <end position="34"/>
    </location>
</feature>
<dbReference type="InterPro" id="IPR023210">
    <property type="entry name" value="NADP_OxRdtase_dom"/>
</dbReference>